<sequence length="160" mass="16348">MEMKKFLQKKLKNEKGMTLIELLAVIVIIAIIAAIAIPAIGNIINNSRVGAIKSDAQMIISAAELYYTDNPTQPAITTLTPLLDGGYLDNAGSFENSGATFTGVSKPAGATKAAISGKGVVGDVDITFAAATRAHIEGLSNSAADGATSGGTPATVTLNR</sequence>
<keyword evidence="4 9" id="KW-0812">Transmembrane</keyword>
<evidence type="ECO:0000256" key="8">
    <source>
        <dbReference type="SAM" id="MobiDB-lite"/>
    </source>
</evidence>
<dbReference type="Pfam" id="PF07963">
    <property type="entry name" value="N_methyl"/>
    <property type="match status" value="1"/>
</dbReference>
<dbReference type="RefSeq" id="WP_377340350.1">
    <property type="nucleotide sequence ID" value="NZ_JBHUFW010000011.1"/>
</dbReference>
<evidence type="ECO:0000256" key="3">
    <source>
        <dbReference type="ARBA" id="ARBA00022481"/>
    </source>
</evidence>
<reference evidence="11" key="1">
    <citation type="journal article" date="2019" name="Int. J. Syst. Evol. Microbiol.">
        <title>The Global Catalogue of Microorganisms (GCM) 10K type strain sequencing project: providing services to taxonomists for standard genome sequencing and annotation.</title>
        <authorList>
            <consortium name="The Broad Institute Genomics Platform"/>
            <consortium name="The Broad Institute Genome Sequencing Center for Infectious Disease"/>
            <person name="Wu L."/>
            <person name="Ma J."/>
        </authorList>
    </citation>
    <scope>NUCLEOTIDE SEQUENCE [LARGE SCALE GENOMIC DNA]</scope>
    <source>
        <strain evidence="11">CGMCC 1.15475</strain>
    </source>
</reference>
<dbReference type="Gene3D" id="3.30.700.10">
    <property type="entry name" value="Glycoprotein, Type 4 Pilin"/>
    <property type="match status" value="1"/>
</dbReference>
<protein>
    <submittedName>
        <fullName evidence="10">Prepilin-type N-terminal cleavage/methylation domain-containing protein</fullName>
    </submittedName>
</protein>
<dbReference type="EMBL" id="JBHUFW010000011">
    <property type="protein sequence ID" value="MFD1863957.1"/>
    <property type="molecule type" value="Genomic_DNA"/>
</dbReference>
<keyword evidence="5 9" id="KW-1133">Transmembrane helix</keyword>
<evidence type="ECO:0000256" key="1">
    <source>
        <dbReference type="ARBA" id="ARBA00004167"/>
    </source>
</evidence>
<evidence type="ECO:0000256" key="9">
    <source>
        <dbReference type="SAM" id="Phobius"/>
    </source>
</evidence>
<evidence type="ECO:0000256" key="4">
    <source>
        <dbReference type="ARBA" id="ARBA00022692"/>
    </source>
</evidence>
<evidence type="ECO:0000256" key="2">
    <source>
        <dbReference type="ARBA" id="ARBA00004241"/>
    </source>
</evidence>
<dbReference type="PROSITE" id="PS00409">
    <property type="entry name" value="PROKAR_NTER_METHYL"/>
    <property type="match status" value="1"/>
</dbReference>
<evidence type="ECO:0000256" key="5">
    <source>
        <dbReference type="ARBA" id="ARBA00022989"/>
    </source>
</evidence>
<evidence type="ECO:0000256" key="6">
    <source>
        <dbReference type="ARBA" id="ARBA00023136"/>
    </source>
</evidence>
<dbReference type="NCBIfam" id="TIGR02532">
    <property type="entry name" value="IV_pilin_GFxxxE"/>
    <property type="match status" value="1"/>
</dbReference>
<dbReference type="PANTHER" id="PTHR30093">
    <property type="entry name" value="GENERAL SECRETION PATHWAY PROTEIN G"/>
    <property type="match status" value="1"/>
</dbReference>
<evidence type="ECO:0000313" key="10">
    <source>
        <dbReference type="EMBL" id="MFD1863957.1"/>
    </source>
</evidence>
<dbReference type="SUPFAM" id="SSF54523">
    <property type="entry name" value="Pili subunits"/>
    <property type="match status" value="1"/>
</dbReference>
<keyword evidence="11" id="KW-1185">Reference proteome</keyword>
<dbReference type="InterPro" id="IPR000983">
    <property type="entry name" value="Bac_GSPG_pilin"/>
</dbReference>
<keyword evidence="6 9" id="KW-0472">Membrane</keyword>
<dbReference type="InterPro" id="IPR045584">
    <property type="entry name" value="Pilin-like"/>
</dbReference>
<dbReference type="PRINTS" id="PR00813">
    <property type="entry name" value="BCTERIALGSPG"/>
</dbReference>
<feature type="region of interest" description="Disordered" evidence="8">
    <location>
        <begin position="141"/>
        <end position="160"/>
    </location>
</feature>
<comment type="caution">
    <text evidence="10">The sequence shown here is derived from an EMBL/GenBank/DDBJ whole genome shotgun (WGS) entry which is preliminary data.</text>
</comment>
<feature type="transmembrane region" description="Helical" evidence="9">
    <location>
        <begin position="20"/>
        <end position="40"/>
    </location>
</feature>
<dbReference type="Proteomes" id="UP001597273">
    <property type="component" value="Unassembled WGS sequence"/>
</dbReference>
<gene>
    <name evidence="10" type="ORF">ACFSDB_13690</name>
</gene>
<evidence type="ECO:0000256" key="7">
    <source>
        <dbReference type="ARBA" id="ARBA00023287"/>
    </source>
</evidence>
<accession>A0ABW4QJW9</accession>
<keyword evidence="7" id="KW-0178">Competence</keyword>
<name>A0ABW4QJW9_9BACL</name>
<keyword evidence="3" id="KW-0488">Methylation</keyword>
<feature type="compositionally biased region" description="Polar residues" evidence="8">
    <location>
        <begin position="150"/>
        <end position="160"/>
    </location>
</feature>
<evidence type="ECO:0000313" key="11">
    <source>
        <dbReference type="Proteomes" id="UP001597273"/>
    </source>
</evidence>
<dbReference type="PANTHER" id="PTHR30093:SF44">
    <property type="entry name" value="TYPE II SECRETION SYSTEM CORE PROTEIN G"/>
    <property type="match status" value="1"/>
</dbReference>
<organism evidence="10 11">
    <name type="scientific">Planococcus chinensis</name>
    <dbReference type="NCBI Taxonomy" id="272917"/>
    <lineage>
        <taxon>Bacteria</taxon>
        <taxon>Bacillati</taxon>
        <taxon>Bacillota</taxon>
        <taxon>Bacilli</taxon>
        <taxon>Bacillales</taxon>
        <taxon>Caryophanaceae</taxon>
        <taxon>Planococcus</taxon>
    </lineage>
</organism>
<proteinExistence type="predicted"/>
<dbReference type="InterPro" id="IPR012902">
    <property type="entry name" value="N_methyl_site"/>
</dbReference>
<comment type="subcellular location">
    <subcellularLocation>
        <location evidence="2">Cell surface</location>
    </subcellularLocation>
    <subcellularLocation>
        <location evidence="1">Membrane</location>
        <topology evidence="1">Single-pass membrane protein</topology>
    </subcellularLocation>
</comment>